<evidence type="ECO:0000313" key="1">
    <source>
        <dbReference type="EMBL" id="VDM75280.1"/>
    </source>
</evidence>
<dbReference type="AlphaFoldDB" id="A0A3P7IQ52"/>
<name>A0A3P7IQ52_STRVU</name>
<dbReference type="EMBL" id="UYYB01095128">
    <property type="protein sequence ID" value="VDM75280.1"/>
    <property type="molecule type" value="Genomic_DNA"/>
</dbReference>
<sequence>MPRSTGSRYTNPYRSVAAFTRCPSILRSVTSKNAYRWNTVHVQLPPGTTHVSRQESLLCFVSTDFDAIALAPECA</sequence>
<keyword evidence="2" id="KW-1185">Reference proteome</keyword>
<dbReference type="Proteomes" id="UP000270094">
    <property type="component" value="Unassembled WGS sequence"/>
</dbReference>
<gene>
    <name evidence="1" type="ORF">SVUK_LOCUS10278</name>
</gene>
<protein>
    <submittedName>
        <fullName evidence="1">Uncharacterized protein</fullName>
    </submittedName>
</protein>
<accession>A0A3P7IQ52</accession>
<evidence type="ECO:0000313" key="2">
    <source>
        <dbReference type="Proteomes" id="UP000270094"/>
    </source>
</evidence>
<organism evidence="1 2">
    <name type="scientific">Strongylus vulgaris</name>
    <name type="common">Blood worm</name>
    <dbReference type="NCBI Taxonomy" id="40348"/>
    <lineage>
        <taxon>Eukaryota</taxon>
        <taxon>Metazoa</taxon>
        <taxon>Ecdysozoa</taxon>
        <taxon>Nematoda</taxon>
        <taxon>Chromadorea</taxon>
        <taxon>Rhabditida</taxon>
        <taxon>Rhabditina</taxon>
        <taxon>Rhabditomorpha</taxon>
        <taxon>Strongyloidea</taxon>
        <taxon>Strongylidae</taxon>
        <taxon>Strongylus</taxon>
    </lineage>
</organism>
<proteinExistence type="predicted"/>
<reference evidence="1 2" key="1">
    <citation type="submission" date="2018-11" db="EMBL/GenBank/DDBJ databases">
        <authorList>
            <consortium name="Pathogen Informatics"/>
        </authorList>
    </citation>
    <scope>NUCLEOTIDE SEQUENCE [LARGE SCALE GENOMIC DNA]</scope>
</reference>